<reference evidence="3 4" key="1">
    <citation type="submission" date="2019-03" db="EMBL/GenBank/DDBJ databases">
        <title>Genomic Encyclopedia of Type Strains, Phase IV (KMG-V): Genome sequencing to study the core and pangenomes of soil and plant-associated prokaryotes.</title>
        <authorList>
            <person name="Whitman W."/>
        </authorList>
    </citation>
    <scope>NUCLEOTIDE SEQUENCE [LARGE SCALE GENOMIC DNA]</scope>
    <source>
        <strain evidence="3 4">FB403</strain>
    </source>
</reference>
<dbReference type="Gene3D" id="1.20.1260.10">
    <property type="match status" value="1"/>
</dbReference>
<feature type="coiled-coil region" evidence="1">
    <location>
        <begin position="49"/>
        <end position="76"/>
    </location>
</feature>
<proteinExistence type="predicted"/>
<name>A0A1S9GB14_9HYPH</name>
<dbReference type="Pfam" id="PF05974">
    <property type="entry name" value="DUF892"/>
    <property type="match status" value="1"/>
</dbReference>
<sequence length="170" mass="18431">MPGTDIRDIFVAGLKNAHAMENQALSIMKPQLKRIENYPEVAQRLDAHIRETDGQIVRLEEILDSLNEDNSTLKDMALSFTGSMAALGHTVAGDEILKNSFANFAFENYEAAAYKSLLVVAEAGGYGAAVTGLQANLTEELAMAEWLNDNLAAVTAKFLSLRQVGETAKV</sequence>
<protein>
    <submittedName>
        <fullName evidence="3">Ferritin-like metal-binding protein YciE</fullName>
    </submittedName>
</protein>
<evidence type="ECO:0000313" key="4">
    <source>
        <dbReference type="Proteomes" id="UP000295021"/>
    </source>
</evidence>
<gene>
    <name evidence="3" type="ORF">EV131_106251</name>
    <name evidence="2" type="ORF">FHS25_003596</name>
</gene>
<accession>A0A1S9GB14</accession>
<dbReference type="RefSeq" id="WP_077980546.1">
    <property type="nucleotide sequence ID" value="NZ_JAAXQO010000001.1"/>
</dbReference>
<dbReference type="SUPFAM" id="SSF47240">
    <property type="entry name" value="Ferritin-like"/>
    <property type="match status" value="1"/>
</dbReference>
<dbReference type="InterPro" id="IPR010287">
    <property type="entry name" value="DUF892_YciF-like"/>
</dbReference>
<organism evidence="3 4">
    <name type="scientific">Rhizobium laguerreae</name>
    <dbReference type="NCBI Taxonomy" id="1076926"/>
    <lineage>
        <taxon>Bacteria</taxon>
        <taxon>Pseudomonadati</taxon>
        <taxon>Pseudomonadota</taxon>
        <taxon>Alphaproteobacteria</taxon>
        <taxon>Hyphomicrobiales</taxon>
        <taxon>Rhizobiaceae</taxon>
        <taxon>Rhizobium/Agrobacterium group</taxon>
        <taxon>Rhizobium</taxon>
    </lineage>
</organism>
<dbReference type="EMBL" id="JACHXX010000004">
    <property type="protein sequence ID" value="MBB3163118.1"/>
    <property type="molecule type" value="Genomic_DNA"/>
</dbReference>
<comment type="caution">
    <text evidence="3">The sequence shown here is derived from an EMBL/GenBank/DDBJ whole genome shotgun (WGS) entry which is preliminary data.</text>
</comment>
<dbReference type="InterPro" id="IPR009078">
    <property type="entry name" value="Ferritin-like_SF"/>
</dbReference>
<reference evidence="2 5" key="2">
    <citation type="submission" date="2020-08" db="EMBL/GenBank/DDBJ databases">
        <title>Genomic Encyclopedia of Type Strains, Phase III (KMG-III): the genomes of soil and plant-associated and newly described type strains.</title>
        <authorList>
            <person name="Whitman W."/>
        </authorList>
    </citation>
    <scope>NUCLEOTIDE SEQUENCE [LARGE SCALE GENOMIC DNA]</scope>
    <source>
        <strain evidence="2 5">CECT 8280</strain>
    </source>
</reference>
<keyword evidence="1" id="KW-0175">Coiled coil</keyword>
<evidence type="ECO:0000313" key="5">
    <source>
        <dbReference type="Proteomes" id="UP000542811"/>
    </source>
</evidence>
<keyword evidence="5" id="KW-1185">Reference proteome</keyword>
<dbReference type="InterPro" id="IPR012347">
    <property type="entry name" value="Ferritin-like"/>
</dbReference>
<dbReference type="Proteomes" id="UP000295021">
    <property type="component" value="Unassembled WGS sequence"/>
</dbReference>
<dbReference type="AlphaFoldDB" id="A0A1S9GB14"/>
<dbReference type="EMBL" id="SMBI01000006">
    <property type="protein sequence ID" value="TCU24262.1"/>
    <property type="molecule type" value="Genomic_DNA"/>
</dbReference>
<evidence type="ECO:0000313" key="3">
    <source>
        <dbReference type="EMBL" id="TCU24262.1"/>
    </source>
</evidence>
<dbReference type="Proteomes" id="UP000542811">
    <property type="component" value="Unassembled WGS sequence"/>
</dbReference>
<evidence type="ECO:0000313" key="2">
    <source>
        <dbReference type="EMBL" id="MBB3163118.1"/>
    </source>
</evidence>
<evidence type="ECO:0000256" key="1">
    <source>
        <dbReference type="SAM" id="Coils"/>
    </source>
</evidence>